<feature type="chain" id="PRO_5045607533" description="DUF4932 domain-containing protein" evidence="1">
    <location>
        <begin position="24"/>
        <end position="245"/>
    </location>
</feature>
<dbReference type="EMBL" id="JAVLVU010000001">
    <property type="protein sequence ID" value="MDT3402543.1"/>
    <property type="molecule type" value="Genomic_DNA"/>
</dbReference>
<accession>A0ABU3GRZ0</accession>
<dbReference type="RefSeq" id="WP_311949125.1">
    <property type="nucleotide sequence ID" value="NZ_JAVLVU010000001.1"/>
</dbReference>
<keyword evidence="3" id="KW-1185">Reference proteome</keyword>
<evidence type="ECO:0000313" key="2">
    <source>
        <dbReference type="EMBL" id="MDT3402543.1"/>
    </source>
</evidence>
<proteinExistence type="predicted"/>
<organism evidence="2 3">
    <name type="scientific">Mucilaginibacter terrae</name>
    <dbReference type="NCBI Taxonomy" id="1955052"/>
    <lineage>
        <taxon>Bacteria</taxon>
        <taxon>Pseudomonadati</taxon>
        <taxon>Bacteroidota</taxon>
        <taxon>Sphingobacteriia</taxon>
        <taxon>Sphingobacteriales</taxon>
        <taxon>Sphingobacteriaceae</taxon>
        <taxon>Mucilaginibacter</taxon>
    </lineage>
</organism>
<evidence type="ECO:0000313" key="3">
    <source>
        <dbReference type="Proteomes" id="UP001258315"/>
    </source>
</evidence>
<feature type="signal peptide" evidence="1">
    <location>
        <begin position="1"/>
        <end position="23"/>
    </location>
</feature>
<evidence type="ECO:0008006" key="4">
    <source>
        <dbReference type="Google" id="ProtNLM"/>
    </source>
</evidence>
<gene>
    <name evidence="2" type="ORF">QE417_001615</name>
</gene>
<name>A0ABU3GRZ0_9SPHI</name>
<dbReference type="Proteomes" id="UP001258315">
    <property type="component" value="Unassembled WGS sequence"/>
</dbReference>
<comment type="caution">
    <text evidence="2">The sequence shown here is derived from an EMBL/GenBank/DDBJ whole genome shotgun (WGS) entry which is preliminary data.</text>
</comment>
<reference evidence="3" key="1">
    <citation type="submission" date="2023-07" db="EMBL/GenBank/DDBJ databases">
        <title>Functional and genomic diversity of the sorghum phyllosphere microbiome.</title>
        <authorList>
            <person name="Shade A."/>
        </authorList>
    </citation>
    <scope>NUCLEOTIDE SEQUENCE [LARGE SCALE GENOMIC DNA]</scope>
    <source>
        <strain evidence="3">SORGH_AS_0422</strain>
    </source>
</reference>
<dbReference type="PROSITE" id="PS51257">
    <property type="entry name" value="PROKAR_LIPOPROTEIN"/>
    <property type="match status" value="1"/>
</dbReference>
<evidence type="ECO:0000256" key="1">
    <source>
        <dbReference type="SAM" id="SignalP"/>
    </source>
</evidence>
<keyword evidence="1" id="KW-0732">Signal</keyword>
<sequence>MKTNFTFAAIILFAAAFFTSCQTQNVASRFTSKYAKANAGKVYAQSSETVELGYAMLALTDFAQNDTNIVDHTSAYYAEVMNKFSALKNSKGVQQLNAQLSRNPSLAKSYVEGLYAFQMNNGRFGLKSDYRIDLNKIDFKRYGALLENFYKEAAFHSFYMQHEGMYNEMVAKANNEFTLTAAQKAVNAQGFHIIVSPLAKGTTTMAIKGHAYTEGVIFAGIKVENNNDKPNYNAVLATKNRMAAE</sequence>
<protein>
    <recommendedName>
        <fullName evidence="4">DUF4932 domain-containing protein</fullName>
    </recommendedName>
</protein>